<evidence type="ECO:0000256" key="2">
    <source>
        <dbReference type="ARBA" id="ARBA00011233"/>
    </source>
</evidence>
<dbReference type="PANTHER" id="PTHR34501">
    <property type="entry name" value="PROTEIN YDDL-RELATED"/>
    <property type="match status" value="1"/>
</dbReference>
<dbReference type="PANTHER" id="PTHR34501:SF9">
    <property type="entry name" value="MAJOR OUTER MEMBRANE PROTEIN P.IA"/>
    <property type="match status" value="1"/>
</dbReference>
<evidence type="ECO:0000256" key="11">
    <source>
        <dbReference type="SAM" id="SignalP"/>
    </source>
</evidence>
<organism evidence="13 14">
    <name type="scientific">Paraburkholderia polaris</name>
    <dbReference type="NCBI Taxonomy" id="2728848"/>
    <lineage>
        <taxon>Bacteria</taxon>
        <taxon>Pseudomonadati</taxon>
        <taxon>Pseudomonadota</taxon>
        <taxon>Betaproteobacteria</taxon>
        <taxon>Burkholderiales</taxon>
        <taxon>Burkholderiaceae</taxon>
        <taxon>Paraburkholderia</taxon>
    </lineage>
</organism>
<proteinExistence type="predicted"/>
<dbReference type="GO" id="GO:0046930">
    <property type="term" value="C:pore complex"/>
    <property type="evidence" value="ECO:0007669"/>
    <property type="project" value="UniProtKB-KW"/>
</dbReference>
<feature type="domain" description="Porin" evidence="12">
    <location>
        <begin position="10"/>
        <end position="332"/>
    </location>
</feature>
<evidence type="ECO:0000256" key="4">
    <source>
        <dbReference type="ARBA" id="ARBA00022452"/>
    </source>
</evidence>
<keyword evidence="3" id="KW-0813">Transport</keyword>
<keyword evidence="5" id="KW-0812">Transmembrane</keyword>
<dbReference type="Pfam" id="PF13609">
    <property type="entry name" value="Porin_4"/>
    <property type="match status" value="1"/>
</dbReference>
<name>A0A848IB18_9BURK</name>
<dbReference type="Gene3D" id="2.40.160.10">
    <property type="entry name" value="Porin"/>
    <property type="match status" value="1"/>
</dbReference>
<dbReference type="CDD" id="cd00342">
    <property type="entry name" value="gram_neg_porins"/>
    <property type="match status" value="1"/>
</dbReference>
<evidence type="ECO:0000313" key="14">
    <source>
        <dbReference type="Proteomes" id="UP000544134"/>
    </source>
</evidence>
<dbReference type="AlphaFoldDB" id="A0A848IB18"/>
<evidence type="ECO:0000256" key="5">
    <source>
        <dbReference type="ARBA" id="ARBA00022692"/>
    </source>
</evidence>
<dbReference type="SUPFAM" id="SSF56935">
    <property type="entry name" value="Porins"/>
    <property type="match status" value="1"/>
</dbReference>
<evidence type="ECO:0000256" key="10">
    <source>
        <dbReference type="ARBA" id="ARBA00023237"/>
    </source>
</evidence>
<evidence type="ECO:0000256" key="3">
    <source>
        <dbReference type="ARBA" id="ARBA00022448"/>
    </source>
</evidence>
<dbReference type="GO" id="GO:0009279">
    <property type="term" value="C:cell outer membrane"/>
    <property type="evidence" value="ECO:0007669"/>
    <property type="project" value="UniProtKB-SubCell"/>
</dbReference>
<keyword evidence="14" id="KW-1185">Reference proteome</keyword>
<keyword evidence="10" id="KW-0998">Cell outer membrane</keyword>
<evidence type="ECO:0000256" key="6">
    <source>
        <dbReference type="ARBA" id="ARBA00022729"/>
    </source>
</evidence>
<evidence type="ECO:0000259" key="12">
    <source>
        <dbReference type="Pfam" id="PF13609"/>
    </source>
</evidence>
<protein>
    <submittedName>
        <fullName evidence="13">Porin</fullName>
    </submittedName>
</protein>
<dbReference type="RefSeq" id="WP_169484792.1">
    <property type="nucleotide sequence ID" value="NZ_JABBGJ010000006.1"/>
</dbReference>
<sequence length="356" mass="37798">MQRKFHAVIAILGASLTGSAMAQSDVTLYGIVDQSVRYTTNADSSNNSSVQLLNGAITNSRWGIKGDEDLGGGLKAVFRLESGFEPETGKLDQGGSLFGRYAYVGLSGRLGTVTLGRQGTEAFNLFGEFDPLTVGNYTANSWPFFMTVGRISNAATYAGNFGGLHVGATYGFGQQPGSLSQNSNWSVRTSYDMGTLSVGGTYQQARDLSNNVQRMWGLGAHYGIGPATLYLGYMGGSDATGFVDSSLNDPTRTVTTGSFTANAHRDMTVFTGAMYQVNPALAITGAFYYDDMKNVNGFSGNGGKRCTGVLLAEYSLSKRTQVYGTVDYNRVTGGAYTELPGNDNQTGVAVGIRHSF</sequence>
<keyword evidence="4" id="KW-1134">Transmembrane beta strand</keyword>
<dbReference type="EMBL" id="JABBGJ010000006">
    <property type="protein sequence ID" value="NML97715.1"/>
    <property type="molecule type" value="Genomic_DNA"/>
</dbReference>
<evidence type="ECO:0000313" key="13">
    <source>
        <dbReference type="EMBL" id="NML97715.1"/>
    </source>
</evidence>
<feature type="signal peptide" evidence="11">
    <location>
        <begin position="1"/>
        <end position="22"/>
    </location>
</feature>
<dbReference type="InterPro" id="IPR033900">
    <property type="entry name" value="Gram_neg_porin_domain"/>
</dbReference>
<evidence type="ECO:0000256" key="8">
    <source>
        <dbReference type="ARBA" id="ARBA00023114"/>
    </source>
</evidence>
<dbReference type="InterPro" id="IPR050298">
    <property type="entry name" value="Gram-neg_bact_OMP"/>
</dbReference>
<keyword evidence="9" id="KW-0472">Membrane</keyword>
<evidence type="ECO:0000256" key="9">
    <source>
        <dbReference type="ARBA" id="ARBA00023136"/>
    </source>
</evidence>
<gene>
    <name evidence="13" type="ORF">HHL24_07100</name>
</gene>
<dbReference type="GO" id="GO:0015288">
    <property type="term" value="F:porin activity"/>
    <property type="evidence" value="ECO:0007669"/>
    <property type="project" value="UniProtKB-KW"/>
</dbReference>
<accession>A0A848IB18</accession>
<comment type="caution">
    <text evidence="13">The sequence shown here is derived from an EMBL/GenBank/DDBJ whole genome shotgun (WGS) entry which is preliminary data.</text>
</comment>
<keyword evidence="8" id="KW-0626">Porin</keyword>
<dbReference type="GO" id="GO:0006811">
    <property type="term" value="P:monoatomic ion transport"/>
    <property type="evidence" value="ECO:0007669"/>
    <property type="project" value="UniProtKB-KW"/>
</dbReference>
<keyword evidence="6 11" id="KW-0732">Signal</keyword>
<dbReference type="InterPro" id="IPR023614">
    <property type="entry name" value="Porin_dom_sf"/>
</dbReference>
<comment type="subunit">
    <text evidence="2">Homotrimer.</text>
</comment>
<evidence type="ECO:0000256" key="7">
    <source>
        <dbReference type="ARBA" id="ARBA00023065"/>
    </source>
</evidence>
<keyword evidence="7" id="KW-0406">Ion transport</keyword>
<comment type="subcellular location">
    <subcellularLocation>
        <location evidence="1">Cell outer membrane</location>
        <topology evidence="1">Multi-pass membrane protein</topology>
    </subcellularLocation>
</comment>
<feature type="chain" id="PRO_5032763497" evidence="11">
    <location>
        <begin position="23"/>
        <end position="356"/>
    </location>
</feature>
<evidence type="ECO:0000256" key="1">
    <source>
        <dbReference type="ARBA" id="ARBA00004571"/>
    </source>
</evidence>
<reference evidence="13 14" key="1">
    <citation type="submission" date="2020-04" db="EMBL/GenBank/DDBJ databases">
        <title>Paraburkholderia sp. RP-4-7 isolated from soil.</title>
        <authorList>
            <person name="Dahal R.H."/>
        </authorList>
    </citation>
    <scope>NUCLEOTIDE SEQUENCE [LARGE SCALE GENOMIC DNA]</scope>
    <source>
        <strain evidence="13 14">RP-4-7</strain>
    </source>
</reference>
<dbReference type="Proteomes" id="UP000544134">
    <property type="component" value="Unassembled WGS sequence"/>
</dbReference>